<evidence type="ECO:0000313" key="2">
    <source>
        <dbReference type="Proteomes" id="UP000694886"/>
    </source>
</evidence>
<dbReference type="KEGG" id="tcc:108662765"/>
<dbReference type="InterPro" id="IPR053134">
    <property type="entry name" value="RNA-dir_DNA_polymerase"/>
</dbReference>
<dbReference type="InterPro" id="IPR043128">
    <property type="entry name" value="Rev_trsase/Diguanyl_cyclase"/>
</dbReference>
<dbReference type="Gene3D" id="3.30.70.270">
    <property type="match status" value="1"/>
</dbReference>
<keyword evidence="3" id="KW-0548">Nucleotidyltransferase</keyword>
<dbReference type="AlphaFoldDB" id="A0AB32WPE5"/>
<dbReference type="InterPro" id="IPR000477">
    <property type="entry name" value="RT_dom"/>
</dbReference>
<dbReference type="GeneID" id="108662765"/>
<dbReference type="GO" id="GO:0003964">
    <property type="term" value="F:RNA-directed DNA polymerase activity"/>
    <property type="evidence" value="ECO:0007669"/>
    <property type="project" value="UniProtKB-KW"/>
</dbReference>
<dbReference type="SUPFAM" id="SSF56672">
    <property type="entry name" value="DNA/RNA polymerases"/>
    <property type="match status" value="1"/>
</dbReference>
<dbReference type="PANTHER" id="PTHR24559">
    <property type="entry name" value="TRANSPOSON TY3-I GAG-POL POLYPROTEIN"/>
    <property type="match status" value="1"/>
</dbReference>
<dbReference type="Proteomes" id="UP000694886">
    <property type="component" value="Chromosome 7"/>
</dbReference>
<reference evidence="2" key="1">
    <citation type="journal article" date="1997" name="Nucleic Acids Res.">
        <title>tRNAscan-SE: a program for improved detection of transfer RNA genes in genomic sequence.</title>
        <authorList>
            <person name="Lowe T.M."/>
            <person name="Eddy S.R."/>
        </authorList>
    </citation>
    <scope>NUCLEOTIDE SEQUENCE [LARGE SCALE GENOMIC DNA]</scope>
    <source>
        <strain evidence="2">r\B97-61/B2</strain>
    </source>
</reference>
<feature type="domain" description="Reverse transcriptase" evidence="1">
    <location>
        <begin position="68"/>
        <end position="247"/>
    </location>
</feature>
<keyword evidence="3" id="KW-0808">Transferase</keyword>
<name>A0AB32WPE5_THECC</name>
<accession>A0AB32WPE5</accession>
<keyword evidence="3" id="KW-0695">RNA-directed DNA polymerase</keyword>
<dbReference type="RefSeq" id="XP_017979813.1">
    <property type="nucleotide sequence ID" value="XM_018124324.1"/>
</dbReference>
<organism evidence="2 3">
    <name type="scientific">Theobroma cacao</name>
    <name type="common">Cacao</name>
    <name type="synonym">Cocoa</name>
    <dbReference type="NCBI Taxonomy" id="3641"/>
    <lineage>
        <taxon>Eukaryota</taxon>
        <taxon>Viridiplantae</taxon>
        <taxon>Streptophyta</taxon>
        <taxon>Embryophyta</taxon>
        <taxon>Tracheophyta</taxon>
        <taxon>Spermatophyta</taxon>
        <taxon>Magnoliopsida</taxon>
        <taxon>eudicotyledons</taxon>
        <taxon>Gunneridae</taxon>
        <taxon>Pentapetalae</taxon>
        <taxon>rosids</taxon>
        <taxon>malvids</taxon>
        <taxon>Malvales</taxon>
        <taxon>Malvaceae</taxon>
        <taxon>Byttnerioideae</taxon>
        <taxon>Theobroma</taxon>
    </lineage>
</organism>
<evidence type="ECO:0000313" key="3">
    <source>
        <dbReference type="RefSeq" id="XP_017979813.1"/>
    </source>
</evidence>
<dbReference type="PROSITE" id="PS50878">
    <property type="entry name" value="RT_POL"/>
    <property type="match status" value="1"/>
</dbReference>
<dbReference type="PANTHER" id="PTHR24559:SF444">
    <property type="entry name" value="REVERSE TRANSCRIPTASE DOMAIN-CONTAINING PROTEIN"/>
    <property type="match status" value="1"/>
</dbReference>
<dbReference type="Pfam" id="PF00078">
    <property type="entry name" value="RVT_1"/>
    <property type="match status" value="1"/>
</dbReference>
<sequence length="264" mass="30496">MKKLMIKEILIMGEFPNVFLKNLPSLSPNREIDFSIDLVPRTGSISKAPYRMALIELKELKEQLQKLLDKGFIRPSVSTWGAPLLFVKKKDGSVRLCIDYRELNKATMKNRYPLPRIDDLFDQLKGAQVFSKINLQSGYHQLKVRIEDVPKTAFCTRYGHYEFLDMPFELTNAPATFLDLMNRVYKPYLDKFVVVFIDDILVYSSNSADHKEHLRVVLKTLRQKQLFAKLKKCEFWLSSVAFLGHVVSKDGISMDSKKVEAVVN</sequence>
<gene>
    <name evidence="3" type="primary">LOC108662765</name>
</gene>
<reference evidence="3" key="2">
    <citation type="submission" date="2025-08" db="UniProtKB">
        <authorList>
            <consortium name="RefSeq"/>
        </authorList>
    </citation>
    <scope>IDENTIFICATION</scope>
</reference>
<dbReference type="Gramene" id="Tc07v2_t010480.1">
    <property type="protein sequence ID" value="Tc07v2_p010480.1"/>
    <property type="gene ID" value="Tc07v2_g010480"/>
</dbReference>
<evidence type="ECO:0000259" key="1">
    <source>
        <dbReference type="PROSITE" id="PS50878"/>
    </source>
</evidence>
<dbReference type="CDD" id="cd01647">
    <property type="entry name" value="RT_LTR"/>
    <property type="match status" value="1"/>
</dbReference>
<protein>
    <submittedName>
        <fullName evidence="3">RNA-directed DNA polymerase homolog</fullName>
    </submittedName>
</protein>
<proteinExistence type="predicted"/>
<dbReference type="InterPro" id="IPR043502">
    <property type="entry name" value="DNA/RNA_pol_sf"/>
</dbReference>
<dbReference type="Gene3D" id="3.10.10.10">
    <property type="entry name" value="HIV Type 1 Reverse Transcriptase, subunit A, domain 1"/>
    <property type="match status" value="1"/>
</dbReference>